<dbReference type="Proteomes" id="UP000306223">
    <property type="component" value="Unassembled WGS sequence"/>
</dbReference>
<comment type="caution">
    <text evidence="1">The sequence shown here is derived from an EMBL/GenBank/DDBJ whole genome shotgun (WGS) entry which is preliminary data.</text>
</comment>
<dbReference type="PIRSF" id="PIRSF033328">
    <property type="entry name" value="Phest_Mll4975"/>
    <property type="match status" value="1"/>
</dbReference>
<dbReference type="OrthoDB" id="4954742at2"/>
<dbReference type="EMBL" id="SUNH01000011">
    <property type="protein sequence ID" value="TJZ84616.1"/>
    <property type="molecule type" value="Genomic_DNA"/>
</dbReference>
<proteinExistence type="predicted"/>
<dbReference type="RefSeq" id="WP_136856464.1">
    <property type="nucleotide sequence ID" value="NZ_SUNH01000011.1"/>
</dbReference>
<sequence length="227" mass="24417">MDQFSRYAVYYVPQAGPFADAMAAWLGWDAARGAGVAQPDLPGLPRPAAALTTSPSAYGFHGTIRAPFRPAVPEAGLIAALDGLAARLAPVRCAGLEIRDLHGFLALIPTGCDTALSALARGVVRGTDPLRTALTPDDIARRRPETLTPRQRALLVRWGYPFVMEEFRFHLTLTDRLPPAEARAVAAVLQDHLAPVLPAPFVIADLCLMAEDAQGRFHLRHRATLSG</sequence>
<keyword evidence="2" id="KW-1185">Reference proteome</keyword>
<reference evidence="1 2" key="1">
    <citation type="submission" date="2019-04" db="EMBL/GenBank/DDBJ databases">
        <authorList>
            <person name="Li J."/>
        </authorList>
    </citation>
    <scope>NUCLEOTIDE SEQUENCE [LARGE SCALE GENOMIC DNA]</scope>
    <source>
        <strain evidence="1 2">CCTCC AB2016182</strain>
    </source>
</reference>
<evidence type="ECO:0000313" key="2">
    <source>
        <dbReference type="Proteomes" id="UP000306223"/>
    </source>
</evidence>
<accession>A0A4U0QRY0</accession>
<name>A0A4U0QRY0_9RHOB</name>
<gene>
    <name evidence="1" type="ORF">FA740_09130</name>
</gene>
<organism evidence="1 2">
    <name type="scientific">Paracoccus hibiscisoli</name>
    <dbReference type="NCBI Taxonomy" id="2023261"/>
    <lineage>
        <taxon>Bacteria</taxon>
        <taxon>Pseudomonadati</taxon>
        <taxon>Pseudomonadota</taxon>
        <taxon>Alphaproteobacteria</taxon>
        <taxon>Rhodobacterales</taxon>
        <taxon>Paracoccaceae</taxon>
        <taxon>Paracoccus</taxon>
    </lineage>
</organism>
<evidence type="ECO:0000313" key="1">
    <source>
        <dbReference type="EMBL" id="TJZ84616.1"/>
    </source>
</evidence>
<dbReference type="Pfam" id="PF06299">
    <property type="entry name" value="DUF1045"/>
    <property type="match status" value="1"/>
</dbReference>
<protein>
    <submittedName>
        <fullName evidence="1">DUF1045 domain-containing protein</fullName>
    </submittedName>
</protein>
<dbReference type="AlphaFoldDB" id="A0A4U0QRY0"/>
<dbReference type="InterPro" id="IPR009389">
    <property type="entry name" value="DUF1045"/>
</dbReference>